<feature type="domain" description="Disease resistance protein winged helix" evidence="12">
    <location>
        <begin position="421"/>
        <end position="486"/>
    </location>
</feature>
<evidence type="ECO:0000256" key="1">
    <source>
        <dbReference type="ARBA" id="ARBA00002074"/>
    </source>
</evidence>
<dbReference type="FunFam" id="1.10.8.430:FF:000003">
    <property type="entry name" value="Probable disease resistance protein At5g66910"/>
    <property type="match status" value="1"/>
</dbReference>
<dbReference type="Gene3D" id="1.10.10.10">
    <property type="entry name" value="Winged helix-like DNA-binding domain superfamily/Winged helix DNA-binding domain"/>
    <property type="match status" value="1"/>
</dbReference>
<evidence type="ECO:0000256" key="5">
    <source>
        <dbReference type="ARBA" id="ARBA00022614"/>
    </source>
</evidence>
<evidence type="ECO:0000256" key="2">
    <source>
        <dbReference type="ARBA" id="ARBA00004496"/>
    </source>
</evidence>
<dbReference type="InterPro" id="IPR058922">
    <property type="entry name" value="WHD_DRP"/>
</dbReference>
<reference evidence="13" key="2">
    <citation type="journal article" date="2024" name="Plant">
        <title>Genomic evolution and insights into agronomic trait innovations of Sesamum species.</title>
        <authorList>
            <person name="Miao H."/>
            <person name="Wang L."/>
            <person name="Qu L."/>
            <person name="Liu H."/>
            <person name="Sun Y."/>
            <person name="Le M."/>
            <person name="Wang Q."/>
            <person name="Wei S."/>
            <person name="Zheng Y."/>
            <person name="Lin W."/>
            <person name="Duan Y."/>
            <person name="Cao H."/>
            <person name="Xiong S."/>
            <person name="Wang X."/>
            <person name="Wei L."/>
            <person name="Li C."/>
            <person name="Ma Q."/>
            <person name="Ju M."/>
            <person name="Zhao R."/>
            <person name="Li G."/>
            <person name="Mu C."/>
            <person name="Tian Q."/>
            <person name="Mei H."/>
            <person name="Zhang T."/>
            <person name="Gao T."/>
            <person name="Zhang H."/>
        </authorList>
    </citation>
    <scope>NUCLEOTIDE SEQUENCE</scope>
    <source>
        <strain evidence="13">G01</strain>
    </source>
</reference>
<dbReference type="PANTHER" id="PTHR23155:SF1152">
    <property type="entry name" value="AAA+ ATPASE DOMAIN-CONTAINING PROTEIN"/>
    <property type="match status" value="1"/>
</dbReference>
<evidence type="ECO:0000259" key="12">
    <source>
        <dbReference type="Pfam" id="PF23559"/>
    </source>
</evidence>
<dbReference type="Gene3D" id="3.80.10.10">
    <property type="entry name" value="Ribonuclease Inhibitor"/>
    <property type="match status" value="1"/>
</dbReference>
<dbReference type="GO" id="GO:0051607">
    <property type="term" value="P:defense response to virus"/>
    <property type="evidence" value="ECO:0007669"/>
    <property type="project" value="UniProtKB-ARBA"/>
</dbReference>
<comment type="function">
    <text evidence="1">Confers resistance to late blight (Phytophthora infestans) races carrying the avirulence gene Avr1. Resistance proteins guard the plant against pathogens that contain an appropriate avirulence protein via an indirect interaction with this avirulence protein. That triggers a defense system including the hypersensitive response, which restricts the pathogen growth.</text>
</comment>
<dbReference type="FunFam" id="1.10.10.10:FF:000322">
    <property type="entry name" value="Probable disease resistance protein At1g63360"/>
    <property type="match status" value="1"/>
</dbReference>
<keyword evidence="5" id="KW-0433">Leucine-rich repeat</keyword>
<dbReference type="FunFam" id="3.40.50.300:FF:001091">
    <property type="entry name" value="Probable disease resistance protein At1g61300"/>
    <property type="match status" value="1"/>
</dbReference>
<evidence type="ECO:0000256" key="3">
    <source>
        <dbReference type="ARBA" id="ARBA00008894"/>
    </source>
</evidence>
<dbReference type="Gene3D" id="1.20.5.4130">
    <property type="match status" value="1"/>
</dbReference>
<dbReference type="GO" id="GO:0005524">
    <property type="term" value="F:ATP binding"/>
    <property type="evidence" value="ECO:0007669"/>
    <property type="project" value="UniProtKB-KW"/>
</dbReference>
<comment type="caution">
    <text evidence="13">The sequence shown here is derived from an EMBL/GenBank/DDBJ whole genome shotgun (WGS) entry which is preliminary data.</text>
</comment>
<feature type="domain" description="NB-ARC" evidence="11">
    <location>
        <begin position="165"/>
        <end position="330"/>
    </location>
</feature>
<keyword evidence="8" id="KW-0547">Nucleotide-binding</keyword>
<dbReference type="Pfam" id="PF23559">
    <property type="entry name" value="WHD_DRP"/>
    <property type="match status" value="1"/>
</dbReference>
<comment type="subcellular location">
    <subcellularLocation>
        <location evidence="2">Cytoplasm</location>
    </subcellularLocation>
</comment>
<dbReference type="Pfam" id="PF00931">
    <property type="entry name" value="NB-ARC"/>
    <property type="match status" value="1"/>
</dbReference>
<evidence type="ECO:0000256" key="7">
    <source>
        <dbReference type="ARBA" id="ARBA00022737"/>
    </source>
</evidence>
<evidence type="ECO:0000256" key="8">
    <source>
        <dbReference type="ARBA" id="ARBA00022741"/>
    </source>
</evidence>
<evidence type="ECO:0000256" key="4">
    <source>
        <dbReference type="ARBA" id="ARBA00022490"/>
    </source>
</evidence>
<dbReference type="PRINTS" id="PR00364">
    <property type="entry name" value="DISEASERSIST"/>
</dbReference>
<organism evidence="13">
    <name type="scientific">Sesamum angustifolium</name>
    <dbReference type="NCBI Taxonomy" id="2727405"/>
    <lineage>
        <taxon>Eukaryota</taxon>
        <taxon>Viridiplantae</taxon>
        <taxon>Streptophyta</taxon>
        <taxon>Embryophyta</taxon>
        <taxon>Tracheophyta</taxon>
        <taxon>Spermatophyta</taxon>
        <taxon>Magnoliopsida</taxon>
        <taxon>eudicotyledons</taxon>
        <taxon>Gunneridae</taxon>
        <taxon>Pentapetalae</taxon>
        <taxon>asterids</taxon>
        <taxon>lamiids</taxon>
        <taxon>Lamiales</taxon>
        <taxon>Pedaliaceae</taxon>
        <taxon>Sesamum</taxon>
    </lineage>
</organism>
<keyword evidence="6" id="KW-0381">Hypersensitive response</keyword>
<sequence length="787" mass="90279">MAVAAYAALLSLTHFLDNVQHPARRHRLHLDANRIRSLQEKVGFLQDFFEVHSQRKSQEMEDLARQISVVADDAEDIIDLHVVDQLREGSQDESHHLAALSSFCEDIDKVIENIDSITKELMMIKEDWGDDVQKQKLITSRPTSSSIGLPSNGKNSTMVGFDERLLQIMDELTRDGSNLQILPIVGMGGIGKTTLARSAFDHPYIVNHFDIRIWFTISQKYSLRELLLGFSNDGKEQESGEETVAELGEKLHKKLFGRKYLIVMDDVWSIKAWDDLNLYFPKSSNGNRVMMTTRLLNVVVSLGSREPYLMDFLDDEKSWNLLCEKVFGQKGCPYPELEGIGKDIAKGCKGLPLAIVVVAGLLAKSNMTREYWDSVAKNLNSFANSEDNEHCLKILSLSYNNLPIHLKLCFLYMGVLVKIKEIKVSKLARLWVAEGLLKPIRGKILEKVAEEYLKDLIDRNMILIRRRTSTGNIRSCGIHDLLRDLCLKEVDKEHFIRVLKVQRLNLKRNKMCASYVIIRQRLARVMRILTDDELLQPTKLRYLYVRTISRFGFHSPSSIHLCWNLQTLHVEVSGIIDYPLFLPNEIWEMPQLRHIKVETMSLPNPIVTQGSTTMEIYKHFPLNFRCTPEVLERIPNVKKLKISYSDNMEEWPNYCLHNLAYLHKLESLCLVSSIVLFKDTAFPQSLKKLSLVRCRIPWKDMPVNGSLPNLEVLKLYHKAFQGPEWNPDEGQFLRLKVLCIHEEIPSGIGDIPTLRSIHLGDCRDSVVNSAKQIQDKAMGMSVLWKIH</sequence>
<dbReference type="SUPFAM" id="SSF52058">
    <property type="entry name" value="L domain-like"/>
    <property type="match status" value="1"/>
</dbReference>
<keyword evidence="10" id="KW-0067">ATP-binding</keyword>
<evidence type="ECO:0000256" key="9">
    <source>
        <dbReference type="ARBA" id="ARBA00022821"/>
    </source>
</evidence>
<dbReference type="InterPro" id="IPR027417">
    <property type="entry name" value="P-loop_NTPase"/>
</dbReference>
<evidence type="ECO:0000259" key="11">
    <source>
        <dbReference type="Pfam" id="PF00931"/>
    </source>
</evidence>
<evidence type="ECO:0000256" key="10">
    <source>
        <dbReference type="ARBA" id="ARBA00022840"/>
    </source>
</evidence>
<dbReference type="InterPro" id="IPR002182">
    <property type="entry name" value="NB-ARC"/>
</dbReference>
<dbReference type="GO" id="GO:0009626">
    <property type="term" value="P:plant-type hypersensitive response"/>
    <property type="evidence" value="ECO:0007669"/>
    <property type="project" value="UniProtKB-KW"/>
</dbReference>
<dbReference type="InterPro" id="IPR044974">
    <property type="entry name" value="Disease_R_plants"/>
</dbReference>
<dbReference type="GO" id="GO:0005737">
    <property type="term" value="C:cytoplasm"/>
    <property type="evidence" value="ECO:0007669"/>
    <property type="project" value="UniProtKB-SubCell"/>
</dbReference>
<dbReference type="InterPro" id="IPR042197">
    <property type="entry name" value="Apaf_helical"/>
</dbReference>
<dbReference type="GO" id="GO:0043531">
    <property type="term" value="F:ADP binding"/>
    <property type="evidence" value="ECO:0007669"/>
    <property type="project" value="InterPro"/>
</dbReference>
<keyword evidence="7" id="KW-0677">Repeat</keyword>
<protein>
    <submittedName>
        <fullName evidence="13">Late blight resistance proteinR1A-4</fullName>
    </submittedName>
</protein>
<dbReference type="SUPFAM" id="SSF52540">
    <property type="entry name" value="P-loop containing nucleoside triphosphate hydrolases"/>
    <property type="match status" value="1"/>
</dbReference>
<dbReference type="Gene3D" id="1.10.8.430">
    <property type="entry name" value="Helical domain of apoptotic protease-activating factors"/>
    <property type="match status" value="1"/>
</dbReference>
<dbReference type="Gene3D" id="3.40.50.300">
    <property type="entry name" value="P-loop containing nucleotide triphosphate hydrolases"/>
    <property type="match status" value="1"/>
</dbReference>
<keyword evidence="4" id="KW-0963">Cytoplasm</keyword>
<evidence type="ECO:0000313" key="13">
    <source>
        <dbReference type="EMBL" id="KAL0318550.1"/>
    </source>
</evidence>
<evidence type="ECO:0000256" key="6">
    <source>
        <dbReference type="ARBA" id="ARBA00022667"/>
    </source>
</evidence>
<accession>A0AAW2LJE0</accession>
<dbReference type="InterPro" id="IPR036388">
    <property type="entry name" value="WH-like_DNA-bd_sf"/>
</dbReference>
<gene>
    <name evidence="13" type="ORF">Sangu_2011200</name>
</gene>
<dbReference type="PANTHER" id="PTHR23155">
    <property type="entry name" value="DISEASE RESISTANCE PROTEIN RP"/>
    <property type="match status" value="1"/>
</dbReference>
<keyword evidence="9" id="KW-0611">Plant defense</keyword>
<dbReference type="AlphaFoldDB" id="A0AAW2LJE0"/>
<dbReference type="EMBL" id="JACGWK010000013">
    <property type="protein sequence ID" value="KAL0318550.1"/>
    <property type="molecule type" value="Genomic_DNA"/>
</dbReference>
<name>A0AAW2LJE0_9LAMI</name>
<comment type="similarity">
    <text evidence="3">Belongs to the disease resistance NB-LRR family.</text>
</comment>
<reference evidence="13" key="1">
    <citation type="submission" date="2020-06" db="EMBL/GenBank/DDBJ databases">
        <authorList>
            <person name="Li T."/>
            <person name="Hu X."/>
            <person name="Zhang T."/>
            <person name="Song X."/>
            <person name="Zhang H."/>
            <person name="Dai N."/>
            <person name="Sheng W."/>
            <person name="Hou X."/>
            <person name="Wei L."/>
        </authorList>
    </citation>
    <scope>NUCLEOTIDE SEQUENCE</scope>
    <source>
        <strain evidence="13">G01</strain>
        <tissue evidence="13">Leaf</tissue>
    </source>
</reference>
<proteinExistence type="inferred from homology"/>
<dbReference type="InterPro" id="IPR032675">
    <property type="entry name" value="LRR_dom_sf"/>
</dbReference>